<reference evidence="2 3" key="1">
    <citation type="submission" date="2020-01" db="EMBL/GenBank/DDBJ databases">
        <authorList>
            <person name="Mishra B."/>
        </authorList>
    </citation>
    <scope>NUCLEOTIDE SEQUENCE [LARGE SCALE GENOMIC DNA]</scope>
</reference>
<dbReference type="EMBL" id="CACVBM020001103">
    <property type="protein sequence ID" value="CAA7031151.1"/>
    <property type="molecule type" value="Genomic_DNA"/>
</dbReference>
<organism evidence="2 3">
    <name type="scientific">Microthlaspi erraticum</name>
    <dbReference type="NCBI Taxonomy" id="1685480"/>
    <lineage>
        <taxon>Eukaryota</taxon>
        <taxon>Viridiplantae</taxon>
        <taxon>Streptophyta</taxon>
        <taxon>Embryophyta</taxon>
        <taxon>Tracheophyta</taxon>
        <taxon>Spermatophyta</taxon>
        <taxon>Magnoliopsida</taxon>
        <taxon>eudicotyledons</taxon>
        <taxon>Gunneridae</taxon>
        <taxon>Pentapetalae</taxon>
        <taxon>rosids</taxon>
        <taxon>malvids</taxon>
        <taxon>Brassicales</taxon>
        <taxon>Brassicaceae</taxon>
        <taxon>Coluteocarpeae</taxon>
        <taxon>Microthlaspi</taxon>
    </lineage>
</organism>
<proteinExistence type="predicted"/>
<sequence>MRYGPSQLKPNLPRWSILSSSDLRKMRSSSAKRRCCFRKATAKSSKLSMESTRRLSNHVRASPRRCSARALQRCALSSSGDAYLCHLMAIMKDEIHCLGSSRPS</sequence>
<name>A0A6D2K9M0_9BRAS</name>
<evidence type="ECO:0000313" key="1">
    <source>
        <dbReference type="EMBL" id="CAA7031151.1"/>
    </source>
</evidence>
<evidence type="ECO:0000313" key="2">
    <source>
        <dbReference type="EMBL" id="CAA7049723.1"/>
    </source>
</evidence>
<accession>A0A6D2K9M0</accession>
<dbReference type="EMBL" id="CACVBM020001427">
    <property type="protein sequence ID" value="CAA7049723.1"/>
    <property type="molecule type" value="Genomic_DNA"/>
</dbReference>
<gene>
    <name evidence="1" type="ORF">MERR_LOCUS18386</name>
    <name evidence="2" type="ORF">MERR_LOCUS36958</name>
</gene>
<dbReference type="AlphaFoldDB" id="A0A6D2K9M0"/>
<protein>
    <submittedName>
        <fullName evidence="2">Uncharacterized protein</fullName>
    </submittedName>
</protein>
<evidence type="ECO:0000313" key="3">
    <source>
        <dbReference type="Proteomes" id="UP000467841"/>
    </source>
</evidence>
<dbReference type="Proteomes" id="UP000467841">
    <property type="component" value="Unassembled WGS sequence"/>
</dbReference>
<keyword evidence="3" id="KW-1185">Reference proteome</keyword>